<reference evidence="1" key="1">
    <citation type="journal article" date="2018" name="DNA Res.">
        <title>Multiple hybrid de novo genome assembly of finger millet, an orphan allotetraploid crop.</title>
        <authorList>
            <person name="Hatakeyama M."/>
            <person name="Aluri S."/>
            <person name="Balachadran M.T."/>
            <person name="Sivarajan S.R."/>
            <person name="Patrignani A."/>
            <person name="Gruter S."/>
            <person name="Poveda L."/>
            <person name="Shimizu-Inatsugi R."/>
            <person name="Baeten J."/>
            <person name="Francoijs K.J."/>
            <person name="Nataraja K.N."/>
            <person name="Reddy Y.A.N."/>
            <person name="Phadnis S."/>
            <person name="Ravikumar R.L."/>
            <person name="Schlapbach R."/>
            <person name="Sreeman S.M."/>
            <person name="Shimizu K.K."/>
        </authorList>
    </citation>
    <scope>NUCLEOTIDE SEQUENCE</scope>
</reference>
<evidence type="ECO:0000313" key="2">
    <source>
        <dbReference type="Proteomes" id="UP001054889"/>
    </source>
</evidence>
<reference evidence="1" key="2">
    <citation type="submission" date="2021-12" db="EMBL/GenBank/DDBJ databases">
        <title>Resequencing data analysis of finger millet.</title>
        <authorList>
            <person name="Hatakeyama M."/>
            <person name="Aluri S."/>
            <person name="Balachadran M.T."/>
            <person name="Sivarajan S.R."/>
            <person name="Poveda L."/>
            <person name="Shimizu-Inatsugi R."/>
            <person name="Schlapbach R."/>
            <person name="Sreeman S.M."/>
            <person name="Shimizu K.K."/>
        </authorList>
    </citation>
    <scope>NUCLEOTIDE SEQUENCE</scope>
</reference>
<organism evidence="1 2">
    <name type="scientific">Eleusine coracana subsp. coracana</name>
    <dbReference type="NCBI Taxonomy" id="191504"/>
    <lineage>
        <taxon>Eukaryota</taxon>
        <taxon>Viridiplantae</taxon>
        <taxon>Streptophyta</taxon>
        <taxon>Embryophyta</taxon>
        <taxon>Tracheophyta</taxon>
        <taxon>Spermatophyta</taxon>
        <taxon>Magnoliopsida</taxon>
        <taxon>Liliopsida</taxon>
        <taxon>Poales</taxon>
        <taxon>Poaceae</taxon>
        <taxon>PACMAD clade</taxon>
        <taxon>Chloridoideae</taxon>
        <taxon>Cynodonteae</taxon>
        <taxon>Eleusininae</taxon>
        <taxon>Eleusine</taxon>
    </lineage>
</organism>
<dbReference type="AlphaFoldDB" id="A0AAV5D7Y1"/>
<protein>
    <submittedName>
        <fullName evidence="1">Uncharacterized protein</fullName>
    </submittedName>
</protein>
<dbReference type="Proteomes" id="UP001054889">
    <property type="component" value="Unassembled WGS sequence"/>
</dbReference>
<keyword evidence="2" id="KW-1185">Reference proteome</keyword>
<evidence type="ECO:0000313" key="1">
    <source>
        <dbReference type="EMBL" id="GJN06677.1"/>
    </source>
</evidence>
<gene>
    <name evidence="1" type="primary">ga24431</name>
    <name evidence="1" type="ORF">PR202_ga24431</name>
</gene>
<proteinExistence type="predicted"/>
<sequence>MIYGLGTKIGTIGAYAHQASTQPVRRIVTCSWEQHSSVIGSAPGSHGHPESAILPLVGCT</sequence>
<name>A0AAV5D7Y1_ELECO</name>
<dbReference type="EMBL" id="BQKI01000013">
    <property type="protein sequence ID" value="GJN06677.1"/>
    <property type="molecule type" value="Genomic_DNA"/>
</dbReference>
<comment type="caution">
    <text evidence="1">The sequence shown here is derived from an EMBL/GenBank/DDBJ whole genome shotgun (WGS) entry which is preliminary data.</text>
</comment>
<accession>A0AAV5D7Y1</accession>